<keyword evidence="4" id="KW-1185">Reference proteome</keyword>
<name>A0ABP8W4T8_9ACTN</name>
<dbReference type="InterPro" id="IPR020904">
    <property type="entry name" value="Sc_DH/Rdtase_CS"/>
</dbReference>
<dbReference type="Proteomes" id="UP001500621">
    <property type="component" value="Unassembled WGS sequence"/>
</dbReference>
<dbReference type="PRINTS" id="PR00080">
    <property type="entry name" value="SDRFAMILY"/>
</dbReference>
<comment type="caution">
    <text evidence="3">The sequence shown here is derived from an EMBL/GenBank/DDBJ whole genome shotgun (WGS) entry which is preliminary data.</text>
</comment>
<proteinExistence type="inferred from homology"/>
<dbReference type="SUPFAM" id="SSF51735">
    <property type="entry name" value="NAD(P)-binding Rossmann-fold domains"/>
    <property type="match status" value="1"/>
</dbReference>
<dbReference type="PRINTS" id="PR00081">
    <property type="entry name" value="GDHRDH"/>
</dbReference>
<protein>
    <submittedName>
        <fullName evidence="3">SDR family NAD(P)-dependent oxidoreductase</fullName>
    </submittedName>
</protein>
<evidence type="ECO:0000313" key="3">
    <source>
        <dbReference type="EMBL" id="GAA4680747.1"/>
    </source>
</evidence>
<dbReference type="InterPro" id="IPR057326">
    <property type="entry name" value="KR_dom"/>
</dbReference>
<dbReference type="PANTHER" id="PTHR42879">
    <property type="entry name" value="3-OXOACYL-(ACYL-CARRIER-PROTEIN) REDUCTASE"/>
    <property type="match status" value="1"/>
</dbReference>
<reference evidence="4" key="1">
    <citation type="journal article" date="2019" name="Int. J. Syst. Evol. Microbiol.">
        <title>The Global Catalogue of Microorganisms (GCM) 10K type strain sequencing project: providing services to taxonomists for standard genome sequencing and annotation.</title>
        <authorList>
            <consortium name="The Broad Institute Genomics Platform"/>
            <consortium name="The Broad Institute Genome Sequencing Center for Infectious Disease"/>
            <person name="Wu L."/>
            <person name="Ma J."/>
        </authorList>
    </citation>
    <scope>NUCLEOTIDE SEQUENCE [LARGE SCALE GENOMIC DNA]</scope>
    <source>
        <strain evidence="4">JCM 18127</strain>
    </source>
</reference>
<dbReference type="InterPro" id="IPR036291">
    <property type="entry name" value="NAD(P)-bd_dom_sf"/>
</dbReference>
<gene>
    <name evidence="3" type="ORF">GCM10023226_17410</name>
</gene>
<comment type="similarity">
    <text evidence="1">Belongs to the short-chain dehydrogenases/reductases (SDR) family.</text>
</comment>
<dbReference type="InterPro" id="IPR050259">
    <property type="entry name" value="SDR"/>
</dbReference>
<dbReference type="CDD" id="cd05233">
    <property type="entry name" value="SDR_c"/>
    <property type="match status" value="1"/>
</dbReference>
<accession>A0ABP8W4T8</accession>
<dbReference type="Gene3D" id="3.40.50.720">
    <property type="entry name" value="NAD(P)-binding Rossmann-like Domain"/>
    <property type="match status" value="1"/>
</dbReference>
<dbReference type="EMBL" id="BAABIM010000002">
    <property type="protein sequence ID" value="GAA4680747.1"/>
    <property type="molecule type" value="Genomic_DNA"/>
</dbReference>
<sequence>MSQPRLNGARALVTGAVEGIGAAIAARFAAEGAQVVLAGRREEGEQTAAAIRKDGGHATFVRGDASQEDEVRDLLGACESTMGGLDIVVNNAGIAPAGPLEQMTLEAWDSVLASNITTMFLVSKHAIPLLRQSERASIINLGSTFGVVGAGGSVAYAMSKAAAINFSKSLALELAADGIRVNALCPGATQTAFLEGWAADTGDRDGTMDWLVQHHPLGRVSTPEEQADAALFLASSESSFVTGHALMVDGGFTAQ</sequence>
<dbReference type="InterPro" id="IPR002347">
    <property type="entry name" value="SDR_fam"/>
</dbReference>
<dbReference type="NCBIfam" id="NF005559">
    <property type="entry name" value="PRK07231.1"/>
    <property type="match status" value="1"/>
</dbReference>
<evidence type="ECO:0000313" key="4">
    <source>
        <dbReference type="Proteomes" id="UP001500621"/>
    </source>
</evidence>
<feature type="domain" description="Ketoreductase" evidence="2">
    <location>
        <begin position="9"/>
        <end position="200"/>
    </location>
</feature>
<dbReference type="SMART" id="SM00822">
    <property type="entry name" value="PKS_KR"/>
    <property type="match status" value="1"/>
</dbReference>
<dbReference type="PROSITE" id="PS00061">
    <property type="entry name" value="ADH_SHORT"/>
    <property type="match status" value="1"/>
</dbReference>
<evidence type="ECO:0000259" key="2">
    <source>
        <dbReference type="SMART" id="SM00822"/>
    </source>
</evidence>
<organism evidence="3 4">
    <name type="scientific">Nocardioides nanhaiensis</name>
    <dbReference type="NCBI Taxonomy" id="1476871"/>
    <lineage>
        <taxon>Bacteria</taxon>
        <taxon>Bacillati</taxon>
        <taxon>Actinomycetota</taxon>
        <taxon>Actinomycetes</taxon>
        <taxon>Propionibacteriales</taxon>
        <taxon>Nocardioidaceae</taxon>
        <taxon>Nocardioides</taxon>
    </lineage>
</organism>
<dbReference type="PANTHER" id="PTHR42879:SF2">
    <property type="entry name" value="3-OXOACYL-[ACYL-CARRIER-PROTEIN] REDUCTASE FABG"/>
    <property type="match status" value="1"/>
</dbReference>
<evidence type="ECO:0000256" key="1">
    <source>
        <dbReference type="ARBA" id="ARBA00006484"/>
    </source>
</evidence>
<dbReference type="Pfam" id="PF13561">
    <property type="entry name" value="adh_short_C2"/>
    <property type="match status" value="1"/>
</dbReference>
<dbReference type="RefSeq" id="WP_345264800.1">
    <property type="nucleotide sequence ID" value="NZ_BAABIM010000002.1"/>
</dbReference>